<dbReference type="PANTHER" id="PTHR10434:SF11">
    <property type="entry name" value="1-ACYL-SN-GLYCEROL-3-PHOSPHATE ACYLTRANSFERASE"/>
    <property type="match status" value="1"/>
</dbReference>
<dbReference type="NCBIfam" id="TIGR00530">
    <property type="entry name" value="AGP_acyltrn"/>
    <property type="match status" value="1"/>
</dbReference>
<reference evidence="12 13" key="1">
    <citation type="journal article" date="2012" name="MBio">
        <title>Insight into the transmission biology and species-specific functional capabilities of tsetse (Diptera: glossinidae) obligate symbiont wigglesworthia.</title>
        <authorList>
            <person name="Rio R.V."/>
            <person name="Symula R.E."/>
            <person name="Wang J."/>
            <person name="Lohs C."/>
            <person name="Wu Y.N."/>
            <person name="Snyder A.K."/>
            <person name="Bjornson R.D."/>
            <person name="Oshima K."/>
            <person name="Biehl B.S."/>
            <person name="Perna N.T."/>
            <person name="Hattori M."/>
            <person name="Aksoy S."/>
        </authorList>
    </citation>
    <scope>NUCLEOTIDE SEQUENCE [LARGE SCALE GENOMIC DNA]</scope>
    <source>
        <strain evidence="12">WGM</strain>
    </source>
</reference>
<evidence type="ECO:0000256" key="7">
    <source>
        <dbReference type="ARBA" id="ARBA00022679"/>
    </source>
</evidence>
<dbReference type="RefSeq" id="WP_014354039.1">
    <property type="nucleotide sequence ID" value="NC_016893.1"/>
</dbReference>
<dbReference type="EC" id="2.3.1.51" evidence="5 9"/>
<keyword evidence="10" id="KW-0812">Transmembrane</keyword>
<comment type="pathway">
    <text evidence="2">Phospholipid metabolism; CDP-diacylglycerol biosynthesis; CDP-diacylglycerol from sn-glycerol 3-phosphate: step 2/3.</text>
</comment>
<keyword evidence="9" id="KW-0443">Lipid metabolism</keyword>
<dbReference type="GO" id="GO:0006654">
    <property type="term" value="P:phosphatidic acid biosynthetic process"/>
    <property type="evidence" value="ECO:0007669"/>
    <property type="project" value="TreeGrafter"/>
</dbReference>
<dbReference type="Pfam" id="PF01553">
    <property type="entry name" value="Acyltransferase"/>
    <property type="match status" value="1"/>
</dbReference>
<feature type="transmembrane region" description="Helical" evidence="10">
    <location>
        <begin position="98"/>
        <end position="117"/>
    </location>
</feature>
<keyword evidence="10" id="KW-0472">Membrane</keyword>
<proteinExistence type="inferred from homology"/>
<evidence type="ECO:0000256" key="10">
    <source>
        <dbReference type="SAM" id="Phobius"/>
    </source>
</evidence>
<keyword evidence="9" id="KW-0594">Phospholipid biosynthesis</keyword>
<feature type="domain" description="Phospholipid/glycerol acyltransferase" evidence="11">
    <location>
        <begin position="68"/>
        <end position="183"/>
    </location>
</feature>
<organism evidence="12 13">
    <name type="scientific">Wigglesworthia glossinidia endosymbiont of Glossina morsitans morsitans</name>
    <name type="common">Yale colony</name>
    <dbReference type="NCBI Taxonomy" id="1142511"/>
    <lineage>
        <taxon>Bacteria</taxon>
        <taxon>Pseudomonadati</taxon>
        <taxon>Pseudomonadota</taxon>
        <taxon>Gammaproteobacteria</taxon>
        <taxon>Enterobacterales</taxon>
        <taxon>Erwiniaceae</taxon>
        <taxon>Wigglesworthia</taxon>
    </lineage>
</organism>
<name>H6Q4P0_WIGGL</name>
<evidence type="ECO:0000256" key="4">
    <source>
        <dbReference type="ARBA" id="ARBA00008655"/>
    </source>
</evidence>
<evidence type="ECO:0000256" key="3">
    <source>
        <dbReference type="ARBA" id="ARBA00005189"/>
    </source>
</evidence>
<dbReference type="CDD" id="cd07989">
    <property type="entry name" value="LPLAT_AGPAT-like"/>
    <property type="match status" value="1"/>
</dbReference>
<dbReference type="HOGENOM" id="CLU_027938_10_3_6"/>
<evidence type="ECO:0000256" key="1">
    <source>
        <dbReference type="ARBA" id="ARBA00001141"/>
    </source>
</evidence>
<evidence type="ECO:0000256" key="6">
    <source>
        <dbReference type="ARBA" id="ARBA00016139"/>
    </source>
</evidence>
<dbReference type="InterPro" id="IPR004552">
    <property type="entry name" value="AGP_acyltrans"/>
</dbReference>
<dbReference type="GO" id="GO:0005886">
    <property type="term" value="C:plasma membrane"/>
    <property type="evidence" value="ECO:0007669"/>
    <property type="project" value="TreeGrafter"/>
</dbReference>
<evidence type="ECO:0000259" key="11">
    <source>
        <dbReference type="SMART" id="SM00563"/>
    </source>
</evidence>
<feature type="transmembrane region" description="Helical" evidence="10">
    <location>
        <begin position="39"/>
        <end position="56"/>
    </location>
</feature>
<dbReference type="SMART" id="SM00563">
    <property type="entry name" value="PlsC"/>
    <property type="match status" value="1"/>
</dbReference>
<keyword evidence="7 9" id="KW-0808">Transferase</keyword>
<keyword evidence="8 9" id="KW-0012">Acyltransferase</keyword>
<dbReference type="eggNOG" id="COG0204">
    <property type="taxonomic scope" value="Bacteria"/>
</dbReference>
<dbReference type="STRING" id="1142511.WIGMOR_0259"/>
<dbReference type="InterPro" id="IPR002123">
    <property type="entry name" value="Plipid/glycerol_acylTrfase"/>
</dbReference>
<dbReference type="UniPathway" id="UPA00557">
    <property type="reaction ID" value="UER00613"/>
</dbReference>
<comment type="domain">
    <text evidence="9">The HXXXXD motif is essential for acyltransferase activity and may constitute the binding site for the phosphate moiety of the glycerol-3-phosphate.</text>
</comment>
<keyword evidence="13" id="KW-1185">Reference proteome</keyword>
<evidence type="ECO:0000256" key="8">
    <source>
        <dbReference type="ARBA" id="ARBA00023315"/>
    </source>
</evidence>
<dbReference type="GO" id="GO:0003841">
    <property type="term" value="F:1-acylglycerol-3-phosphate O-acyltransferase activity"/>
    <property type="evidence" value="ECO:0007669"/>
    <property type="project" value="UniProtKB-UniRule"/>
</dbReference>
<keyword evidence="9" id="KW-0444">Lipid biosynthesis</keyword>
<comment type="pathway">
    <text evidence="3">Lipid metabolism.</text>
</comment>
<dbReference type="KEGG" id="wgl:WIGMOR_0259"/>
<dbReference type="Proteomes" id="UP000009061">
    <property type="component" value="Chromosome"/>
</dbReference>
<sequence>MLAIFRMLVLLIICILICIIGSIYCALYKPCNSCHAYKFGRIFGHLYCIFGIKVIIRYPKNINFPKNCVYIANHQNNFDMITVSRVIKKNTITIGKKSLIWIPFFGILYWISGNLLIDRKNKISSLKSLKKVTSILKDQKTSIWMFPEGTRSRGKGLLPFKSGAFHIALHAQVPIVPICVSDTSQIKINKYNNGIVIIEVLSPINIKKYRINQARQLSQDCYDLVQKKISILNEEILKFNHFK</sequence>
<evidence type="ECO:0000256" key="5">
    <source>
        <dbReference type="ARBA" id="ARBA00013211"/>
    </source>
</evidence>
<dbReference type="EMBL" id="CP003315">
    <property type="protein sequence ID" value="AFA41100.1"/>
    <property type="molecule type" value="Genomic_DNA"/>
</dbReference>
<gene>
    <name evidence="12" type="primary">plsC</name>
    <name evidence="12" type="ORF">WIGMOR_0259</name>
</gene>
<dbReference type="SUPFAM" id="SSF69593">
    <property type="entry name" value="Glycerol-3-phosphate (1)-acyltransferase"/>
    <property type="match status" value="1"/>
</dbReference>
<evidence type="ECO:0000256" key="2">
    <source>
        <dbReference type="ARBA" id="ARBA00004728"/>
    </source>
</evidence>
<dbReference type="AlphaFoldDB" id="H6Q4P0"/>
<comment type="similarity">
    <text evidence="4 9">Belongs to the 1-acyl-sn-glycerol-3-phosphate acyltransferase family.</text>
</comment>
<dbReference type="OrthoDB" id="5290997at2"/>
<keyword evidence="10" id="KW-1133">Transmembrane helix</keyword>
<dbReference type="GO" id="GO:0016024">
    <property type="term" value="P:CDP-diacylglycerol biosynthetic process"/>
    <property type="evidence" value="ECO:0007669"/>
    <property type="project" value="UniProtKB-UniPathway"/>
</dbReference>
<feature type="transmembrane region" description="Helical" evidence="10">
    <location>
        <begin position="6"/>
        <end position="27"/>
    </location>
</feature>
<evidence type="ECO:0000256" key="9">
    <source>
        <dbReference type="RuleBase" id="RU361267"/>
    </source>
</evidence>
<accession>H6Q4P0</accession>
<comment type="catalytic activity">
    <reaction evidence="1 9">
        <text>a 1-acyl-sn-glycero-3-phosphate + an acyl-CoA = a 1,2-diacyl-sn-glycero-3-phosphate + CoA</text>
        <dbReference type="Rhea" id="RHEA:19709"/>
        <dbReference type="ChEBI" id="CHEBI:57287"/>
        <dbReference type="ChEBI" id="CHEBI:57970"/>
        <dbReference type="ChEBI" id="CHEBI:58342"/>
        <dbReference type="ChEBI" id="CHEBI:58608"/>
        <dbReference type="EC" id="2.3.1.51"/>
    </reaction>
</comment>
<evidence type="ECO:0000313" key="12">
    <source>
        <dbReference type="EMBL" id="AFA41100.1"/>
    </source>
</evidence>
<keyword evidence="9" id="KW-1208">Phospholipid metabolism</keyword>
<evidence type="ECO:0000313" key="13">
    <source>
        <dbReference type="Proteomes" id="UP000009061"/>
    </source>
</evidence>
<protein>
    <recommendedName>
        <fullName evidence="6 9">1-acyl-sn-glycerol-3-phosphate acyltransferase</fullName>
        <ecNumber evidence="5 9">2.3.1.51</ecNumber>
    </recommendedName>
</protein>
<dbReference type="PANTHER" id="PTHR10434">
    <property type="entry name" value="1-ACYL-SN-GLYCEROL-3-PHOSPHATE ACYLTRANSFERASE"/>
    <property type="match status" value="1"/>
</dbReference>